<dbReference type="GO" id="GO:0009055">
    <property type="term" value="F:electron transfer activity"/>
    <property type="evidence" value="ECO:0007669"/>
    <property type="project" value="InterPro"/>
</dbReference>
<gene>
    <name evidence="4" type="ORF">FEE95_16975</name>
</gene>
<dbReference type="SUPFAM" id="SSF46626">
    <property type="entry name" value="Cytochrome c"/>
    <property type="match status" value="1"/>
</dbReference>
<dbReference type="InterPro" id="IPR019251">
    <property type="entry name" value="DUF2231_TM"/>
</dbReference>
<feature type="transmembrane region" description="Helical" evidence="1">
    <location>
        <begin position="49"/>
        <end position="71"/>
    </location>
</feature>
<evidence type="ECO:0000259" key="3">
    <source>
        <dbReference type="Pfam" id="PF09990"/>
    </source>
</evidence>
<dbReference type="InterPro" id="IPR032675">
    <property type="entry name" value="LRR_dom_sf"/>
</dbReference>
<reference evidence="4 5" key="1">
    <citation type="submission" date="2019-05" db="EMBL/GenBank/DDBJ databases">
        <authorList>
            <person name="Zhang J.-Y."/>
            <person name="Feg X."/>
            <person name="Du Z.-J."/>
        </authorList>
    </citation>
    <scope>NUCLEOTIDE SEQUENCE [LARGE SCALE GENOMIC DNA]</scope>
    <source>
        <strain evidence="4 5">RZ26</strain>
    </source>
</reference>
<keyword evidence="1" id="KW-1133">Transmembrane helix</keyword>
<dbReference type="Gene3D" id="3.80.10.10">
    <property type="entry name" value="Ribonuclease Inhibitor"/>
    <property type="match status" value="1"/>
</dbReference>
<feature type="transmembrane region" description="Helical" evidence="1">
    <location>
        <begin position="20"/>
        <end position="37"/>
    </location>
</feature>
<dbReference type="Pfam" id="PF09990">
    <property type="entry name" value="DUF2231"/>
    <property type="match status" value="1"/>
</dbReference>
<dbReference type="Proteomes" id="UP000310314">
    <property type="component" value="Unassembled WGS sequence"/>
</dbReference>
<accession>A0A5S3QG98</accession>
<sequence>MNLFLAFDFTNFIGRFHPLFVHLPIGFLILGVLMEWYQRIRKTEKLSNLIGYAWFLGGIGGAFAAFCGWWLGETGLYFEDDLFLHRWIGIAIVILSFAGWWVKKNPEKYSNLVHQGANILLIALISFEGHLGGNLTHGEEYLFEYAPEGIRNMMLNEKAEITDLSKADSVLVYNNLVMPIFQQKCFACHDNEVQRGGLNMASIDSMLVGGDGGPAFLASNVEESELFRRITLPQKNIKFMPPVGDPLTYDEIKIVEWWIEQGASPDAAISDIEVAESVKPTLLRRYNLDTNPRPYYEMVNIAPLDSVQIMALEQSGFTVNVLGGDNPLLDVKFSGKELTAEQLRSLEPAAKHITWLSLARTNVTDEGLVIISQFENLTRLQLEKTLITDKGVAALTDLKHLEALNLYGTGVTNTCLSDLEKMEGLKRVYLWETKVMAADAKSLEESKEELQVIIGEG</sequence>
<feature type="domain" description="DUF2231" evidence="3">
    <location>
        <begin position="16"/>
        <end position="136"/>
    </location>
</feature>
<proteinExistence type="predicted"/>
<comment type="caution">
    <text evidence="4">The sequence shown here is derived from an EMBL/GenBank/DDBJ whole genome shotgun (WGS) entry which is preliminary data.</text>
</comment>
<dbReference type="GO" id="GO:0020037">
    <property type="term" value="F:heme binding"/>
    <property type="evidence" value="ECO:0007669"/>
    <property type="project" value="InterPro"/>
</dbReference>
<dbReference type="PANTHER" id="PTHR35889:SF3">
    <property type="entry name" value="F-BOX DOMAIN-CONTAINING PROTEIN"/>
    <property type="match status" value="1"/>
</dbReference>
<feature type="transmembrane region" description="Helical" evidence="1">
    <location>
        <begin position="83"/>
        <end position="102"/>
    </location>
</feature>
<name>A0A5S3QG98_9FLAO</name>
<dbReference type="AlphaFoldDB" id="A0A5S3QG98"/>
<dbReference type="EMBL" id="VATY01000003">
    <property type="protein sequence ID" value="TMM56307.1"/>
    <property type="molecule type" value="Genomic_DNA"/>
</dbReference>
<dbReference type="Pfam" id="PF07635">
    <property type="entry name" value="PSCyt1"/>
    <property type="match status" value="1"/>
</dbReference>
<keyword evidence="5" id="KW-1185">Reference proteome</keyword>
<protein>
    <submittedName>
        <fullName evidence="4">Uncharacterized protein</fullName>
    </submittedName>
</protein>
<evidence type="ECO:0000259" key="2">
    <source>
        <dbReference type="Pfam" id="PF07635"/>
    </source>
</evidence>
<organism evidence="4 5">
    <name type="scientific">Maribacter algarum</name>
    <name type="common">ex Zhang et al. 2020</name>
    <dbReference type="NCBI Taxonomy" id="2578118"/>
    <lineage>
        <taxon>Bacteria</taxon>
        <taxon>Pseudomonadati</taxon>
        <taxon>Bacteroidota</taxon>
        <taxon>Flavobacteriia</taxon>
        <taxon>Flavobacteriales</taxon>
        <taxon>Flavobacteriaceae</taxon>
        <taxon>Maribacter</taxon>
    </lineage>
</organism>
<evidence type="ECO:0000256" key="1">
    <source>
        <dbReference type="SAM" id="Phobius"/>
    </source>
</evidence>
<evidence type="ECO:0000313" key="5">
    <source>
        <dbReference type="Proteomes" id="UP000310314"/>
    </source>
</evidence>
<keyword evidence="1" id="KW-0812">Transmembrane</keyword>
<dbReference type="RefSeq" id="WP_138659173.1">
    <property type="nucleotide sequence ID" value="NZ_VATY01000003.1"/>
</dbReference>
<dbReference type="InterPro" id="IPR011429">
    <property type="entry name" value="Cyt_c_Planctomycete-type"/>
</dbReference>
<dbReference type="OrthoDB" id="1099022at2"/>
<dbReference type="PANTHER" id="PTHR35889">
    <property type="entry name" value="CYCLOINULO-OLIGOSACCHARIDE FRUCTANOTRANSFERASE-RELATED"/>
    <property type="match status" value="1"/>
</dbReference>
<evidence type="ECO:0000313" key="4">
    <source>
        <dbReference type="EMBL" id="TMM56307.1"/>
    </source>
</evidence>
<feature type="domain" description="Cytochrome C Planctomycete-type" evidence="2">
    <location>
        <begin position="185"/>
        <end position="242"/>
    </location>
</feature>
<dbReference type="InterPro" id="IPR036909">
    <property type="entry name" value="Cyt_c-like_dom_sf"/>
</dbReference>
<dbReference type="SUPFAM" id="SSF52047">
    <property type="entry name" value="RNI-like"/>
    <property type="match status" value="1"/>
</dbReference>
<keyword evidence="1" id="KW-0472">Membrane</keyword>